<keyword evidence="2" id="KW-1185">Reference proteome</keyword>
<evidence type="ECO:0000313" key="2">
    <source>
        <dbReference type="Proteomes" id="UP001299068"/>
    </source>
</evidence>
<protein>
    <submittedName>
        <fullName evidence="1">Uncharacterized protein</fullName>
    </submittedName>
</protein>
<gene>
    <name evidence="1" type="ORF">K5V21_02230</name>
</gene>
<reference evidence="1 2" key="1">
    <citation type="journal article" date="2021" name="Cell Host Microbe">
        <title>in vivo commensal control of Clostridioides difficile virulence.</title>
        <authorList>
            <person name="Girinathan B.P."/>
            <person name="Dibenedetto N."/>
            <person name="Worley J.N."/>
            <person name="Peltier J."/>
            <person name="Arrieta-Ortiz M.L."/>
            <person name="Rupa Christinal Immanuel S."/>
            <person name="Lavin R."/>
            <person name="Delaney M.L."/>
            <person name="Cummins C."/>
            <person name="Hoffmann M."/>
            <person name="Luo Y."/>
            <person name="Gonzalez-Escalona N."/>
            <person name="Allard M."/>
            <person name="Onderdonk A.B."/>
            <person name="Gerber G.K."/>
            <person name="Sonenshein A.L."/>
            <person name="Baliga N."/>
            <person name="Dupuy B."/>
            <person name="Bry L."/>
        </authorList>
    </citation>
    <scope>NUCLEOTIDE SEQUENCE [LARGE SCALE GENOMIC DNA]</scope>
    <source>
        <strain evidence="1 2">DSM 599</strain>
    </source>
</reference>
<dbReference type="EMBL" id="JAIKTU010000002">
    <property type="protein sequence ID" value="MBY0754264.1"/>
    <property type="molecule type" value="Genomic_DNA"/>
</dbReference>
<dbReference type="RefSeq" id="WP_221858793.1">
    <property type="nucleotide sequence ID" value="NZ_JAIKTU010000002.1"/>
</dbReference>
<evidence type="ECO:0000313" key="1">
    <source>
        <dbReference type="EMBL" id="MBY0754264.1"/>
    </source>
</evidence>
<organism evidence="1 2">
    <name type="scientific">Clostridium sardiniense</name>
    <name type="common">Clostridium absonum</name>
    <dbReference type="NCBI Taxonomy" id="29369"/>
    <lineage>
        <taxon>Bacteria</taxon>
        <taxon>Bacillati</taxon>
        <taxon>Bacillota</taxon>
        <taxon>Clostridia</taxon>
        <taxon>Eubacteriales</taxon>
        <taxon>Clostridiaceae</taxon>
        <taxon>Clostridium</taxon>
    </lineage>
</organism>
<comment type="caution">
    <text evidence="1">The sequence shown here is derived from an EMBL/GenBank/DDBJ whole genome shotgun (WGS) entry which is preliminary data.</text>
</comment>
<sequence length="89" mass="10820">MINSEDLIFRTFRKLPLLNINDFIEVQSFKKDRKILIIKKENFVEIHELGFKKALYLNISLEKLEDLLEEIRIREFPKCQLLRFDVHQT</sequence>
<dbReference type="Proteomes" id="UP001299068">
    <property type="component" value="Unassembled WGS sequence"/>
</dbReference>
<accession>A0ABS7KU65</accession>
<name>A0ABS7KU65_CLOSR</name>
<proteinExistence type="predicted"/>